<keyword evidence="6 9" id="KW-0249">Electron transport</keyword>
<evidence type="ECO:0000256" key="6">
    <source>
        <dbReference type="ARBA" id="ARBA00022982"/>
    </source>
</evidence>
<proteinExistence type="inferred from homology"/>
<feature type="region of interest" description="Disordered" evidence="10">
    <location>
        <begin position="237"/>
        <end position="274"/>
    </location>
</feature>
<gene>
    <name evidence="11" type="ORF">ASTO00021_LOCUS3385</name>
</gene>
<evidence type="ECO:0000256" key="10">
    <source>
        <dbReference type="SAM" id="MobiDB-lite"/>
    </source>
</evidence>
<evidence type="ECO:0000256" key="4">
    <source>
        <dbReference type="ARBA" id="ARBA00022792"/>
    </source>
</evidence>
<dbReference type="GO" id="GO:0005743">
    <property type="term" value="C:mitochondrial inner membrane"/>
    <property type="evidence" value="ECO:0007669"/>
    <property type="project" value="UniProtKB-SubCell"/>
</dbReference>
<evidence type="ECO:0000256" key="5">
    <source>
        <dbReference type="ARBA" id="ARBA00022946"/>
    </source>
</evidence>
<sequence>MKGLSVSRGPFMFTLASMSRLSTRTLNSHNKVHILSISRAFGEVPFDKEAAAKAKARKELSILPYMARPLVQESKVVDHPKGASGVTAHIPEEQLKRKVRIYQQARNPMSSATHKYKPWSVQLENQPKWKNGLMGYASGADPLAASGLAQIKFETADQAIAFVTKQGWDYEIARKVPKPSFEGKKQYAQNFLNYHVANRRAKMSPKQFSKFQYDHPERGQTSWVNLKFSNYGDKESKMVSQTHWNPEHPNNHNASNWRYDNLKKSQELSRKLGK</sequence>
<dbReference type="PANTHER" id="PTHR12219">
    <property type="entry name" value="NADH-UBIQUINONE OXIDOREDUCTASE"/>
    <property type="match status" value="1"/>
</dbReference>
<evidence type="ECO:0000313" key="11">
    <source>
        <dbReference type="EMBL" id="CAE0433067.1"/>
    </source>
</evidence>
<dbReference type="PANTHER" id="PTHR12219:SF8">
    <property type="entry name" value="NADH DEHYDROGENASE [UBIQUINONE] IRON-SULFUR PROTEIN 4, MITOCHONDRIAL"/>
    <property type="match status" value="1"/>
</dbReference>
<evidence type="ECO:0000256" key="2">
    <source>
        <dbReference type="ARBA" id="ARBA00022448"/>
    </source>
</evidence>
<keyword evidence="2 9" id="KW-0813">Transport</keyword>
<comment type="similarity">
    <text evidence="1 9">Belongs to the complex I NDUFS4 subunit family.</text>
</comment>
<evidence type="ECO:0000256" key="7">
    <source>
        <dbReference type="ARBA" id="ARBA00023128"/>
    </source>
</evidence>
<dbReference type="InterPro" id="IPR006885">
    <property type="entry name" value="NADH_UbQ_FeS_4_mit-like"/>
</dbReference>
<keyword evidence="3 9" id="KW-0679">Respiratory chain</keyword>
<evidence type="ECO:0000256" key="3">
    <source>
        <dbReference type="ARBA" id="ARBA00022660"/>
    </source>
</evidence>
<comment type="function">
    <text evidence="9">Accessory subunit of the mitochondrial membrane respiratory chain NADH dehydrogenase (Complex I), that is believed not to be involved in catalysis. Complex I functions in the transfer of electrons from NADH to the respiratory chain. The immediate electron acceptor for the enzyme is believed to be ubiquinone.</text>
</comment>
<name>A0A7S3PFH5_9STRA</name>
<dbReference type="EMBL" id="HBIN01004772">
    <property type="protein sequence ID" value="CAE0433067.1"/>
    <property type="molecule type" value="Transcribed_RNA"/>
</dbReference>
<evidence type="ECO:0000256" key="8">
    <source>
        <dbReference type="ARBA" id="ARBA00023136"/>
    </source>
</evidence>
<dbReference type="AlphaFoldDB" id="A0A7S3PFH5"/>
<accession>A0A7S3PFH5</accession>
<keyword evidence="7 9" id="KW-0496">Mitochondrion</keyword>
<protein>
    <recommendedName>
        <fullName evidence="9">NADH dehydrogenase [ubiquinone] iron-sulfur protein 4, mitochondrial</fullName>
    </recommendedName>
</protein>
<keyword evidence="8 9" id="KW-0472">Membrane</keyword>
<dbReference type="InterPro" id="IPR038532">
    <property type="entry name" value="NDUFS4-like_sf"/>
</dbReference>
<keyword evidence="5 9" id="KW-0809">Transit peptide</keyword>
<dbReference type="GO" id="GO:0022900">
    <property type="term" value="P:electron transport chain"/>
    <property type="evidence" value="ECO:0007669"/>
    <property type="project" value="InterPro"/>
</dbReference>
<feature type="compositionally biased region" description="Basic and acidic residues" evidence="10">
    <location>
        <begin position="260"/>
        <end position="274"/>
    </location>
</feature>
<comment type="subcellular location">
    <subcellularLocation>
        <location evidence="9">Mitochondrion inner membrane</location>
        <topology evidence="9">Peripheral membrane protein</topology>
        <orientation evidence="9">Matrix side</orientation>
    </subcellularLocation>
</comment>
<evidence type="ECO:0000256" key="1">
    <source>
        <dbReference type="ARBA" id="ARBA00005882"/>
    </source>
</evidence>
<reference evidence="11" key="1">
    <citation type="submission" date="2021-01" db="EMBL/GenBank/DDBJ databases">
        <authorList>
            <person name="Corre E."/>
            <person name="Pelletier E."/>
            <person name="Niang G."/>
            <person name="Scheremetjew M."/>
            <person name="Finn R."/>
            <person name="Kale V."/>
            <person name="Holt S."/>
            <person name="Cochrane G."/>
            <person name="Meng A."/>
            <person name="Brown T."/>
            <person name="Cohen L."/>
        </authorList>
    </citation>
    <scope>NUCLEOTIDE SEQUENCE</scope>
    <source>
        <strain evidence="11">GSBS06</strain>
    </source>
</reference>
<evidence type="ECO:0000256" key="9">
    <source>
        <dbReference type="RuleBase" id="RU367010"/>
    </source>
</evidence>
<keyword evidence="4 9" id="KW-0999">Mitochondrion inner membrane</keyword>
<organism evidence="11">
    <name type="scientific">Aplanochytrium stocchinoi</name>
    <dbReference type="NCBI Taxonomy" id="215587"/>
    <lineage>
        <taxon>Eukaryota</taxon>
        <taxon>Sar</taxon>
        <taxon>Stramenopiles</taxon>
        <taxon>Bigyra</taxon>
        <taxon>Labyrinthulomycetes</taxon>
        <taxon>Thraustochytrida</taxon>
        <taxon>Thraustochytriidae</taxon>
        <taxon>Aplanochytrium</taxon>
    </lineage>
</organism>
<dbReference type="Gene3D" id="3.30.160.190">
    <property type="entry name" value="atu1810 like domain"/>
    <property type="match status" value="1"/>
</dbReference>
<dbReference type="Pfam" id="PF04800">
    <property type="entry name" value="NDUS4"/>
    <property type="match status" value="1"/>
</dbReference>